<organism evidence="2">
    <name type="scientific">viral metagenome</name>
    <dbReference type="NCBI Taxonomy" id="1070528"/>
    <lineage>
        <taxon>unclassified sequences</taxon>
        <taxon>metagenomes</taxon>
        <taxon>organismal metagenomes</taxon>
    </lineage>
</organism>
<keyword evidence="1" id="KW-0812">Transmembrane</keyword>
<feature type="transmembrane region" description="Helical" evidence="1">
    <location>
        <begin position="47"/>
        <end position="68"/>
    </location>
</feature>
<reference evidence="2" key="1">
    <citation type="journal article" date="2020" name="Nature">
        <title>Giant virus diversity and host interactions through global metagenomics.</title>
        <authorList>
            <person name="Schulz F."/>
            <person name="Roux S."/>
            <person name="Paez-Espino D."/>
            <person name="Jungbluth S."/>
            <person name="Walsh D.A."/>
            <person name="Denef V.J."/>
            <person name="McMahon K.D."/>
            <person name="Konstantinidis K.T."/>
            <person name="Eloe-Fadrosh E.A."/>
            <person name="Kyrpides N.C."/>
            <person name="Woyke T."/>
        </authorList>
    </citation>
    <scope>NUCLEOTIDE SEQUENCE</scope>
    <source>
        <strain evidence="2">GVMAG-S-1101178-73</strain>
    </source>
</reference>
<dbReference type="AlphaFoldDB" id="A0A6C0KB22"/>
<evidence type="ECO:0000313" key="2">
    <source>
        <dbReference type="EMBL" id="QHU13488.1"/>
    </source>
</evidence>
<keyword evidence="1" id="KW-0472">Membrane</keyword>
<sequence>MLRIFPYILCDISHHILRVFMLRIFPYILCDIPHYMREDTRLYYRRLSIMVIEISYNYYLTLFIIIFYKLRNF</sequence>
<dbReference type="EMBL" id="MN740821">
    <property type="protein sequence ID" value="QHU13488.1"/>
    <property type="molecule type" value="Genomic_DNA"/>
</dbReference>
<keyword evidence="1" id="KW-1133">Transmembrane helix</keyword>
<evidence type="ECO:0000256" key="1">
    <source>
        <dbReference type="SAM" id="Phobius"/>
    </source>
</evidence>
<name>A0A6C0KB22_9ZZZZ</name>
<protein>
    <submittedName>
        <fullName evidence="2">Uncharacterized protein</fullName>
    </submittedName>
</protein>
<proteinExistence type="predicted"/>
<accession>A0A6C0KB22</accession>